<evidence type="ECO:0000313" key="4">
    <source>
        <dbReference type="Proteomes" id="UP000473525"/>
    </source>
</evidence>
<dbReference type="Pfam" id="PF22696">
    <property type="entry name" value="Putative_PNPOx_2"/>
    <property type="match status" value="1"/>
</dbReference>
<keyword evidence="1" id="KW-0812">Transmembrane</keyword>
<organism evidence="3 4">
    <name type="scientific">Nocardioides agri</name>
    <dbReference type="NCBI Taxonomy" id="2682843"/>
    <lineage>
        <taxon>Bacteria</taxon>
        <taxon>Bacillati</taxon>
        <taxon>Actinomycetota</taxon>
        <taxon>Actinomycetes</taxon>
        <taxon>Propionibacteriales</taxon>
        <taxon>Nocardioidaceae</taxon>
        <taxon>Nocardioides</taxon>
    </lineage>
</organism>
<keyword evidence="4" id="KW-1185">Reference proteome</keyword>
<name>A0A6L6XUZ4_9ACTN</name>
<accession>A0A6L6XUZ4</accession>
<gene>
    <name evidence="3" type="ORF">GON03_17735</name>
</gene>
<dbReference type="InterPro" id="IPR055196">
    <property type="entry name" value="Putative_PNPOx_2"/>
</dbReference>
<keyword evidence="1" id="KW-0472">Membrane</keyword>
<dbReference type="SUPFAM" id="SSF50475">
    <property type="entry name" value="FMN-binding split barrel"/>
    <property type="match status" value="1"/>
</dbReference>
<reference evidence="3 4" key="1">
    <citation type="submission" date="2019-12" db="EMBL/GenBank/DDBJ databases">
        <authorList>
            <person name="Huq M.A."/>
        </authorList>
    </citation>
    <scope>NUCLEOTIDE SEQUENCE [LARGE SCALE GENOMIC DNA]</scope>
    <source>
        <strain evidence="3 4">MAH-18</strain>
    </source>
</reference>
<evidence type="ECO:0000313" key="3">
    <source>
        <dbReference type="EMBL" id="MVQ51029.1"/>
    </source>
</evidence>
<dbReference type="InterPro" id="IPR012349">
    <property type="entry name" value="Split_barrel_FMN-bd"/>
</dbReference>
<dbReference type="AlphaFoldDB" id="A0A6L6XUZ4"/>
<dbReference type="Gene3D" id="2.30.110.10">
    <property type="entry name" value="Electron Transport, Fmn-binding Protein, Chain A"/>
    <property type="match status" value="1"/>
</dbReference>
<feature type="domain" description="Pyridoxamine 5'-phosphate oxidase-like" evidence="2">
    <location>
        <begin position="198"/>
        <end position="302"/>
    </location>
</feature>
<keyword evidence="1" id="KW-1133">Transmembrane helix</keyword>
<dbReference type="Proteomes" id="UP000473525">
    <property type="component" value="Unassembled WGS sequence"/>
</dbReference>
<protein>
    <recommendedName>
        <fullName evidence="2">Pyridoxamine 5'-phosphate oxidase-like domain-containing protein</fullName>
    </recommendedName>
</protein>
<comment type="caution">
    <text evidence="3">The sequence shown here is derived from an EMBL/GenBank/DDBJ whole genome shotgun (WGS) entry which is preliminary data.</text>
</comment>
<evidence type="ECO:0000259" key="2">
    <source>
        <dbReference type="Pfam" id="PF22696"/>
    </source>
</evidence>
<evidence type="ECO:0000256" key="1">
    <source>
        <dbReference type="SAM" id="Phobius"/>
    </source>
</evidence>
<dbReference type="RefSeq" id="WP_157344259.1">
    <property type="nucleotide sequence ID" value="NZ_WSEK01000004.1"/>
</dbReference>
<proteinExistence type="predicted"/>
<dbReference type="EMBL" id="WSEK01000004">
    <property type="protein sequence ID" value="MVQ51029.1"/>
    <property type="molecule type" value="Genomic_DNA"/>
</dbReference>
<sequence length="312" mass="35220">MSLSPEDEKLLANMKQRELHLKRRERAADAIHYRVRRYRTIMSILAALAFSAAVTGLVVLVAWIDPAPTRWGRALPVIAAGAFGGALLGEHVWETSRGRWLLAREESRLREKYSGDLHAGRRWLQFYYRGEDISAYVPQILYFIESEGRFDSVAAALAFAQERRHESAVFAARARERFNDVAAQTNTVILSSTDEMGHPSSRTMRFVRTDRPGVWLVTTAPEGPKVHELDGGKVALVTLPTESGAAISTNRLRIRRSTLSFTDVVELYRAQVPGYVDGMSEAEQERELVYELTLQSAKVDTWLEHDVVDFET</sequence>
<feature type="transmembrane region" description="Helical" evidence="1">
    <location>
        <begin position="41"/>
        <end position="64"/>
    </location>
</feature>